<dbReference type="PANTHER" id="PTHR46033:SF8">
    <property type="entry name" value="PROTEIN MAINTENANCE OF MERISTEMS-LIKE"/>
    <property type="match status" value="1"/>
</dbReference>
<sequence length="374" mass="43260">MGYLLHRRVELSEERGSVSAHHPLRPAYCTLLRGCWIPWGFPGWVHAVRLAFNYCISRALETRDPHISYAMWGVHDHPTRCCSTVGVASGWGASNRIIKFEELPPDADSVSVQRYARAYIMQLIGGFLFADKSKTLVHCMFLQFLFDFDQAGTYAWGAATLAWLYRELCRASNAQSLEIAGPLMLLQVWAYDRFSIIAPQRMLHHSDGRPLSFSGVQAASEQSKNMLLIYRWTFDRLSRSQINWTPYTPDIMASLPVRCQSGQEVWTYVGPLICFHLVEKHQPDRVLRQFNMLQTPPAISYTDQRLHQIDLRGKHDEDWRRIHAEHIGVWNSRYDFQVEAPTTSEPTVSENYFVWYRSITRRFITQEGASIIAW</sequence>
<dbReference type="GO" id="GO:0010073">
    <property type="term" value="P:meristem maintenance"/>
    <property type="evidence" value="ECO:0007669"/>
    <property type="project" value="InterPro"/>
</dbReference>
<reference evidence="2 3" key="1">
    <citation type="submission" date="2019-08" db="EMBL/GenBank/DDBJ databases">
        <title>Draft genome sequences of two oriental melons (Cucumis melo L. var makuwa).</title>
        <authorList>
            <person name="Kwon S.-Y."/>
        </authorList>
    </citation>
    <scope>NUCLEOTIDE SEQUENCE [LARGE SCALE GENOMIC DNA]</scope>
    <source>
        <strain evidence="3">cv. SW 3</strain>
        <tissue evidence="2">Leaf</tissue>
    </source>
</reference>
<dbReference type="OrthoDB" id="1716420at2759"/>
<dbReference type="InterPro" id="IPR044824">
    <property type="entry name" value="MAIN-like"/>
</dbReference>
<dbReference type="AlphaFoldDB" id="A0A5A7SRW3"/>
<name>A0A5A7SRW3_CUCMM</name>
<gene>
    <name evidence="2" type="ORF">E6C27_scaffold239G001270</name>
</gene>
<proteinExistence type="predicted"/>
<evidence type="ECO:0000313" key="2">
    <source>
        <dbReference type="EMBL" id="KAA0033660.1"/>
    </source>
</evidence>
<evidence type="ECO:0000313" key="3">
    <source>
        <dbReference type="Proteomes" id="UP000321393"/>
    </source>
</evidence>
<organism evidence="2 3">
    <name type="scientific">Cucumis melo var. makuwa</name>
    <name type="common">Oriental melon</name>
    <dbReference type="NCBI Taxonomy" id="1194695"/>
    <lineage>
        <taxon>Eukaryota</taxon>
        <taxon>Viridiplantae</taxon>
        <taxon>Streptophyta</taxon>
        <taxon>Embryophyta</taxon>
        <taxon>Tracheophyta</taxon>
        <taxon>Spermatophyta</taxon>
        <taxon>Magnoliopsida</taxon>
        <taxon>eudicotyledons</taxon>
        <taxon>Gunneridae</taxon>
        <taxon>Pentapetalae</taxon>
        <taxon>rosids</taxon>
        <taxon>fabids</taxon>
        <taxon>Cucurbitales</taxon>
        <taxon>Cucurbitaceae</taxon>
        <taxon>Benincaseae</taxon>
        <taxon>Cucumis</taxon>
    </lineage>
</organism>
<evidence type="ECO:0000259" key="1">
    <source>
        <dbReference type="Pfam" id="PF10536"/>
    </source>
</evidence>
<dbReference type="Proteomes" id="UP000321393">
    <property type="component" value="Unassembled WGS sequence"/>
</dbReference>
<dbReference type="InterPro" id="IPR019557">
    <property type="entry name" value="AminoTfrase-like_pln_mobile"/>
</dbReference>
<comment type="caution">
    <text evidence="2">The sequence shown here is derived from an EMBL/GenBank/DDBJ whole genome shotgun (WGS) entry which is preliminary data.</text>
</comment>
<dbReference type="PANTHER" id="PTHR46033">
    <property type="entry name" value="PROTEIN MAIN-LIKE 2"/>
    <property type="match status" value="1"/>
</dbReference>
<feature type="domain" description="Aminotransferase-like plant mobile" evidence="1">
    <location>
        <begin position="109"/>
        <end position="357"/>
    </location>
</feature>
<accession>A0A5A7SRW3</accession>
<dbReference type="EMBL" id="SSTE01020817">
    <property type="protein sequence ID" value="KAA0033660.1"/>
    <property type="molecule type" value="Genomic_DNA"/>
</dbReference>
<dbReference type="Pfam" id="PF10536">
    <property type="entry name" value="PMD"/>
    <property type="match status" value="1"/>
</dbReference>
<protein>
    <submittedName>
        <fullName evidence="2">Serine/threonine-protein phosphatase 7 long form-like protein isoform X1</fullName>
    </submittedName>
</protein>